<dbReference type="InterPro" id="IPR036412">
    <property type="entry name" value="HAD-like_sf"/>
</dbReference>
<reference evidence="1" key="1">
    <citation type="submission" date="2024-06" db="EMBL/GenBank/DDBJ databases">
        <title>Draft Genome Sequence of Deinococcus sonorensis Type Strain KR-87, a Biofilm Producing Representative of the Genus Deinococcus.</title>
        <authorList>
            <person name="Boren L.S."/>
            <person name="Grosso R.A."/>
            <person name="Hugenberg-Cox A.N."/>
            <person name="Hill J.T.E."/>
            <person name="Albert C.M."/>
            <person name="Tuohy J.M."/>
        </authorList>
    </citation>
    <scope>NUCLEOTIDE SEQUENCE</scope>
    <source>
        <strain evidence="1">KR-87</strain>
    </source>
</reference>
<dbReference type="GO" id="GO:0016791">
    <property type="term" value="F:phosphatase activity"/>
    <property type="evidence" value="ECO:0007669"/>
    <property type="project" value="TreeGrafter"/>
</dbReference>
<dbReference type="EC" id="3.1.3.-" evidence="1"/>
<name>A0AAU7UC98_9DEIO</name>
<dbReference type="Pfam" id="PF08282">
    <property type="entry name" value="Hydrolase_3"/>
    <property type="match status" value="1"/>
</dbReference>
<dbReference type="NCBIfam" id="TIGR00099">
    <property type="entry name" value="Cof-subfamily"/>
    <property type="match status" value="1"/>
</dbReference>
<dbReference type="PANTHER" id="PTHR10000">
    <property type="entry name" value="PHOSPHOSERINE PHOSPHATASE"/>
    <property type="match status" value="1"/>
</dbReference>
<dbReference type="RefSeq" id="WP_350243860.1">
    <property type="nucleotide sequence ID" value="NZ_CP158299.1"/>
</dbReference>
<accession>A0AAU7UC98</accession>
<dbReference type="KEGG" id="dsc:ABOD76_05810"/>
<dbReference type="CDD" id="cd07516">
    <property type="entry name" value="HAD_Pase"/>
    <property type="match status" value="1"/>
</dbReference>
<dbReference type="GO" id="GO:0005829">
    <property type="term" value="C:cytosol"/>
    <property type="evidence" value="ECO:0007669"/>
    <property type="project" value="TreeGrafter"/>
</dbReference>
<dbReference type="EMBL" id="CP158299">
    <property type="protein sequence ID" value="XBV85817.1"/>
    <property type="molecule type" value="Genomic_DNA"/>
</dbReference>
<sequence>MRLIATDLDGTLLGPDGQVSPRNRAALQQAQRRGWPAVLVTGRPSRMVLPMARDLQLEGYAICSNGAMTLDLHTGQPVDTQPIPEAVLHRLLPQLRAALPGVAFGLEWGDNMLHDALYRPAEDAPDDVLTAYLPGAPRRPGPVLKLMVRHPELAPALLAARITELGGGEVGGTSSGAAFAEIHVAHVSKAYALEWLCARLQVAQADTVVFGDAPNDLPMLSWAGHAVAMGNADDEVKALADEVTLSNAEDGVAVVIERLLSIT</sequence>
<dbReference type="SFLD" id="SFLDG01140">
    <property type="entry name" value="C2.B:_Phosphomannomutase_and_P"/>
    <property type="match status" value="1"/>
</dbReference>
<organism evidence="1">
    <name type="scientific">Deinococcus sonorensis KR-87</name>
    <dbReference type="NCBI Taxonomy" id="694439"/>
    <lineage>
        <taxon>Bacteria</taxon>
        <taxon>Thermotogati</taxon>
        <taxon>Deinococcota</taxon>
        <taxon>Deinococci</taxon>
        <taxon>Deinococcales</taxon>
        <taxon>Deinococcaceae</taxon>
        <taxon>Deinococcus</taxon>
    </lineage>
</organism>
<protein>
    <submittedName>
        <fullName evidence="1">Cof-type HAD-IIB family hydrolase</fullName>
        <ecNumber evidence="1">3.1.3.-</ecNumber>
    </submittedName>
</protein>
<dbReference type="InterPro" id="IPR000150">
    <property type="entry name" value="Cof"/>
</dbReference>
<dbReference type="Gene3D" id="3.40.50.1000">
    <property type="entry name" value="HAD superfamily/HAD-like"/>
    <property type="match status" value="1"/>
</dbReference>
<dbReference type="AlphaFoldDB" id="A0AAU7UC98"/>
<dbReference type="InterPro" id="IPR023214">
    <property type="entry name" value="HAD_sf"/>
</dbReference>
<dbReference type="InterPro" id="IPR006379">
    <property type="entry name" value="HAD-SF_hydro_IIB"/>
</dbReference>
<evidence type="ECO:0000313" key="1">
    <source>
        <dbReference type="EMBL" id="XBV85817.1"/>
    </source>
</evidence>
<gene>
    <name evidence="1" type="ORF">ABOD76_05810</name>
</gene>
<dbReference type="NCBIfam" id="TIGR01484">
    <property type="entry name" value="HAD-SF-IIB"/>
    <property type="match status" value="2"/>
</dbReference>
<dbReference type="GO" id="GO:0000287">
    <property type="term" value="F:magnesium ion binding"/>
    <property type="evidence" value="ECO:0007669"/>
    <property type="project" value="TreeGrafter"/>
</dbReference>
<keyword evidence="1" id="KW-0378">Hydrolase</keyword>
<proteinExistence type="predicted"/>
<dbReference type="SFLD" id="SFLDS00003">
    <property type="entry name" value="Haloacid_Dehalogenase"/>
    <property type="match status" value="1"/>
</dbReference>
<dbReference type="SUPFAM" id="SSF56784">
    <property type="entry name" value="HAD-like"/>
    <property type="match status" value="1"/>
</dbReference>
<dbReference type="PANTHER" id="PTHR10000:SF8">
    <property type="entry name" value="HAD SUPERFAMILY HYDROLASE-LIKE, TYPE 3"/>
    <property type="match status" value="1"/>
</dbReference>
<dbReference type="Gene3D" id="3.30.1240.10">
    <property type="match status" value="1"/>
</dbReference>